<dbReference type="AlphaFoldDB" id="A0AA39WBY6"/>
<dbReference type="EMBL" id="JAULSU010000007">
    <property type="protein sequence ID" value="KAK0611245.1"/>
    <property type="molecule type" value="Genomic_DNA"/>
</dbReference>
<sequence length="927" mass="106069">METEDDVYTENEDYLTANREAVRRSEEYKHHHYDGQQWSTRERSHGRKDAEWFIPEPEVADDSDPEYLCEMCRHIDFRVVFTRRGVPGNIEPGVSAIKIRAPSVLQASNCSFCSLIRQGFQTQWTQKEMEIAENAERIGMQLAVLDDGPESALRLEVTLADGFTDMKPRLVLQMMTPESTIPLRGLPVDREVADMGRLRTWIQTCEEHHTDEVNKFEPSTWRFIDVEEERIASAEATCRYTCLSYVWGHKKGTQLTTETLAILEKPGGLRDSSVALGKTLRNAMKVTKDIGIRYLWIDALCIIQNDAEDKRRCISRMSHIYGNATVNIVASTNSCPSEGLPGVGDTPRIRAQVVRKLQGITLSAAFHDPRLPLEGIEGSVWNSRAWTFQERHLSPRSVYFTDSQMYFTCRHEVVFEDTVPGLPEDHQPRQLLDTSQFRGRIWDIVPFISLDPTQAYYPNKTFHIHGQGSQAKNIISDDPSIPAPIYHAEPALIPAGGGFLRIHGETMWKAYADAVGMYTGRKMTWQTDALNAFHGVSDLLAQGVNTTFWHGLPEYNFDQALLWYPREPLRRRNHEGASPSWSWAGWEGHTGYRGRGWYNALAMPPVTVIKWLRHKTPRDLIYDYLTDGKHHTPEEIADQAFLIARQQSKVFYINIPTLFHFDPDDNWTHCRDTERNEHYYTHPEYPGLRFTYPTTLPSQKIIPKAQVHGFLFFQARHVPVSFVDITKTPHNPAPRVDHFLQIGKTNPAIQGRTRFRPWEHAIYHQGYRAGFLSLNVPLSDLDVPGDEGAAAVDTASSNASKYHIVPISRESLPSIAPPVEGWEEYWNSNPRYQQSVVMKWEWGREEQRWQAVGPSEEAQKPYRGQCLENGDPRWDVARFGLPVELDVYNVLLLEKLPGGNYKRVGVGKMNAHAFWHAHPEEGIFVLS</sequence>
<name>A0AA39WBY6_9PEZI</name>
<reference evidence="3" key="1">
    <citation type="submission" date="2023-06" db="EMBL/GenBank/DDBJ databases">
        <title>Genome-scale phylogeny and comparative genomics of the fungal order Sordariales.</title>
        <authorList>
            <consortium name="Lawrence Berkeley National Laboratory"/>
            <person name="Hensen N."/>
            <person name="Bonometti L."/>
            <person name="Westerberg I."/>
            <person name="Brannstrom I.O."/>
            <person name="Guillou S."/>
            <person name="Cros-Aarteil S."/>
            <person name="Calhoun S."/>
            <person name="Haridas S."/>
            <person name="Kuo A."/>
            <person name="Mondo S."/>
            <person name="Pangilinan J."/>
            <person name="Riley R."/>
            <person name="Labutti K."/>
            <person name="Andreopoulos B."/>
            <person name="Lipzen A."/>
            <person name="Chen C."/>
            <person name="Yanf M."/>
            <person name="Daum C."/>
            <person name="Ng V."/>
            <person name="Clum A."/>
            <person name="Steindorff A."/>
            <person name="Ohm R."/>
            <person name="Martin F."/>
            <person name="Silar P."/>
            <person name="Natvig D."/>
            <person name="Lalanne C."/>
            <person name="Gautier V."/>
            <person name="Ament-Velasquez S.L."/>
            <person name="Kruys A."/>
            <person name="Hutchinson M.I."/>
            <person name="Powell A.J."/>
            <person name="Barry K."/>
            <person name="Miller A.N."/>
            <person name="Grigoriev I.V."/>
            <person name="Debuchy R."/>
            <person name="Gladieux P."/>
            <person name="Thoren M.H."/>
            <person name="Johannesson H."/>
        </authorList>
    </citation>
    <scope>NUCLEOTIDE SEQUENCE</scope>
    <source>
        <strain evidence="3">CBS 606.72</strain>
    </source>
</reference>
<keyword evidence="4" id="KW-1185">Reference proteome</keyword>
<feature type="region of interest" description="Disordered" evidence="1">
    <location>
        <begin position="26"/>
        <end position="47"/>
    </location>
</feature>
<dbReference type="Pfam" id="PF06985">
    <property type="entry name" value="HET"/>
    <property type="match status" value="1"/>
</dbReference>
<evidence type="ECO:0000313" key="4">
    <source>
        <dbReference type="Proteomes" id="UP001175000"/>
    </source>
</evidence>
<accession>A0AA39WBY6</accession>
<organism evidence="3 4">
    <name type="scientific">Immersiella caudata</name>
    <dbReference type="NCBI Taxonomy" id="314043"/>
    <lineage>
        <taxon>Eukaryota</taxon>
        <taxon>Fungi</taxon>
        <taxon>Dikarya</taxon>
        <taxon>Ascomycota</taxon>
        <taxon>Pezizomycotina</taxon>
        <taxon>Sordariomycetes</taxon>
        <taxon>Sordariomycetidae</taxon>
        <taxon>Sordariales</taxon>
        <taxon>Lasiosphaeriaceae</taxon>
        <taxon>Immersiella</taxon>
    </lineage>
</organism>
<proteinExistence type="predicted"/>
<evidence type="ECO:0000256" key="1">
    <source>
        <dbReference type="SAM" id="MobiDB-lite"/>
    </source>
</evidence>
<feature type="domain" description="Heterokaryon incompatibility" evidence="2">
    <location>
        <begin position="240"/>
        <end position="390"/>
    </location>
</feature>
<dbReference type="PANTHER" id="PTHR33112">
    <property type="entry name" value="DOMAIN PROTEIN, PUTATIVE-RELATED"/>
    <property type="match status" value="1"/>
</dbReference>
<gene>
    <name evidence="3" type="ORF">B0T14DRAFT_439097</name>
</gene>
<evidence type="ECO:0000259" key="2">
    <source>
        <dbReference type="Pfam" id="PF06985"/>
    </source>
</evidence>
<dbReference type="PANTHER" id="PTHR33112:SF12">
    <property type="entry name" value="HETEROKARYON INCOMPATIBILITY DOMAIN-CONTAINING PROTEIN"/>
    <property type="match status" value="1"/>
</dbReference>
<dbReference type="InterPro" id="IPR010730">
    <property type="entry name" value="HET"/>
</dbReference>
<protein>
    <submittedName>
        <fullName evidence="3">Heterokaryon incompatibility protein-domain-containing protein</fullName>
    </submittedName>
</protein>
<evidence type="ECO:0000313" key="3">
    <source>
        <dbReference type="EMBL" id="KAK0611245.1"/>
    </source>
</evidence>
<dbReference type="Proteomes" id="UP001175000">
    <property type="component" value="Unassembled WGS sequence"/>
</dbReference>
<comment type="caution">
    <text evidence="3">The sequence shown here is derived from an EMBL/GenBank/DDBJ whole genome shotgun (WGS) entry which is preliminary data.</text>
</comment>